<dbReference type="Gene3D" id="2.120.10.30">
    <property type="entry name" value="TolB, C-terminal domain"/>
    <property type="match status" value="3"/>
</dbReference>
<dbReference type="PANTHER" id="PTHR40274">
    <property type="entry name" value="VIRGINIAMYCIN B LYASE"/>
    <property type="match status" value="1"/>
</dbReference>
<sequence>MMYPVSSRTLSFCSIALAGMLSLTACGEATAPSDEAAAPDETLLEGVDLDDSGDADALRTLNSELFGHQGNPYFSRTLATGAEFHATNGMRMGPDGNLYVASVLSRAIFVVNPNSGQVLERLGTEVGVESPDDLDFGPDGSLYWTSFLTGEVGRLTPDGVKQTVAQLTPGVNAIAFSPDGRLFATIVFMGDALYELDPEGIDPPRLVGSGYGGLNGMQFGPDGNLYGPLWFAGSVVRVDIETGDATTVLTGLEVPAAVKFNSQGILHVVDQMAGQVIALDLATGASSVVVQVADAGADNLDFDAHDNIYLTNSHDGWVRRVLPNGKTRSLVKEGMVAPGGVAVIPYQGRTSVFIGDGLSIKGYDALRGWQVAEAHAVIGVSNLAAPISATNDDGRMLTTSWFANVVQVWDPAVHDVVESHGDFATPLNAVRYQGDLVVAELTTHRVVRRPAGTTQTIPMAGVAVPTGLATDGDALWVADWATGNVLRIAEAGQALASPVLVASGLAQPEGMTVDRDGTLLVVETGSDQLTRIDPTTGAKTVVKTDLDVGLAGPAGMPPTYIFNGVDVGPCGVIYISNDTGNRIDTLMPTDFSSLMCIIGSYF</sequence>
<gene>
    <name evidence="1" type="ORF">DN745_12910</name>
</gene>
<dbReference type="EMBL" id="CP030032">
    <property type="protein sequence ID" value="AWV90184.1"/>
    <property type="molecule type" value="Genomic_DNA"/>
</dbReference>
<dbReference type="OrthoDB" id="9775406at2"/>
<evidence type="ECO:0000313" key="2">
    <source>
        <dbReference type="Proteomes" id="UP000249799"/>
    </source>
</evidence>
<evidence type="ECO:0000313" key="1">
    <source>
        <dbReference type="EMBL" id="AWV90184.1"/>
    </source>
</evidence>
<dbReference type="InterPro" id="IPR011042">
    <property type="entry name" value="6-blade_b-propeller_TolB-like"/>
</dbReference>
<dbReference type="SUPFAM" id="SSF50969">
    <property type="entry name" value="YVTN repeat-like/Quinoprotein amine dehydrogenase"/>
    <property type="match status" value="1"/>
</dbReference>
<dbReference type="KEGG" id="bsed:DN745_12910"/>
<dbReference type="SUPFAM" id="SSF63829">
    <property type="entry name" value="Calcium-dependent phosphotriesterase"/>
    <property type="match status" value="1"/>
</dbReference>
<dbReference type="InterPro" id="IPR051344">
    <property type="entry name" value="Vgb"/>
</dbReference>
<keyword evidence="2" id="KW-1185">Reference proteome</keyword>
<dbReference type="InterPro" id="IPR011044">
    <property type="entry name" value="Quino_amine_DH_bsu"/>
</dbReference>
<organism evidence="1 2">
    <name type="scientific">Bradymonas sediminis</name>
    <dbReference type="NCBI Taxonomy" id="1548548"/>
    <lineage>
        <taxon>Bacteria</taxon>
        <taxon>Deltaproteobacteria</taxon>
        <taxon>Bradymonadales</taxon>
        <taxon>Bradymonadaceae</taxon>
        <taxon>Bradymonas</taxon>
    </lineage>
</organism>
<dbReference type="AlphaFoldDB" id="A0A2Z4FNA2"/>
<dbReference type="Proteomes" id="UP000249799">
    <property type="component" value="Chromosome"/>
</dbReference>
<proteinExistence type="predicted"/>
<dbReference type="RefSeq" id="WP_111335427.1">
    <property type="nucleotide sequence ID" value="NZ_CP030032.1"/>
</dbReference>
<name>A0A2Z4FNA2_9DELT</name>
<dbReference type="SUPFAM" id="SSF101898">
    <property type="entry name" value="NHL repeat"/>
    <property type="match status" value="1"/>
</dbReference>
<protein>
    <submittedName>
        <fullName evidence="1">Uncharacterized protein</fullName>
    </submittedName>
</protein>
<accession>A0A2Z4FNA2</accession>
<reference evidence="1 2" key="1">
    <citation type="submission" date="2018-06" db="EMBL/GenBank/DDBJ databases">
        <title>Lujinxingia sediminis gen. nov. sp. nov., a new facultative anaerobic member of the class Deltaproteobacteria, and proposal of Lujinxingaceae fam. nov.</title>
        <authorList>
            <person name="Guo L.-Y."/>
            <person name="Li C.-M."/>
            <person name="Wang S."/>
            <person name="Du Z.-J."/>
        </authorList>
    </citation>
    <scope>NUCLEOTIDE SEQUENCE [LARGE SCALE GENOMIC DNA]</scope>
    <source>
        <strain evidence="1 2">FA350</strain>
    </source>
</reference>
<dbReference type="PANTHER" id="PTHR40274:SF4">
    <property type="entry name" value="BLL1406 PROTEIN"/>
    <property type="match status" value="1"/>
</dbReference>